<dbReference type="EMBL" id="MGAV01000014">
    <property type="protein sequence ID" value="OGK54585.1"/>
    <property type="molecule type" value="Genomic_DNA"/>
</dbReference>
<dbReference type="Pfam" id="PF17762">
    <property type="entry name" value="HTH_ParB"/>
    <property type="match status" value="1"/>
</dbReference>
<sequence>MNEDVEVIINKIKNENNVFEKASLILALKNDKSLRIVDISRLLSESPSKICQLLRVLRLPDIVIEGYLSKTISITHLIILSRIKNENTLIHIYEKILTNDLSTMQTEDLVRQHIYKIDPKGEKLSTEVRQNIIDLFKKVDPYLEIEFIQTRVRAKIIIQVRGNLDKTTQVLKKINDLFVR</sequence>
<dbReference type="AlphaFoldDB" id="A0A1F7JG51"/>
<evidence type="ECO:0000313" key="2">
    <source>
        <dbReference type="EMBL" id="OGK54585.1"/>
    </source>
</evidence>
<dbReference type="InterPro" id="IPR041468">
    <property type="entry name" value="HTH_ParB/Spo0J"/>
</dbReference>
<dbReference type="Gene3D" id="1.10.10.2830">
    <property type="match status" value="1"/>
</dbReference>
<dbReference type="Proteomes" id="UP000177418">
    <property type="component" value="Unassembled WGS sequence"/>
</dbReference>
<name>A0A1F7JG51_9BACT</name>
<gene>
    <name evidence="2" type="ORF">A3H78_01730</name>
</gene>
<dbReference type="SUPFAM" id="SSF109709">
    <property type="entry name" value="KorB DNA-binding domain-like"/>
    <property type="match status" value="1"/>
</dbReference>
<accession>A0A1F7JG51</accession>
<organism evidence="2 3">
    <name type="scientific">Candidatus Roizmanbacteria bacterium RIFCSPLOWO2_02_FULL_36_11</name>
    <dbReference type="NCBI Taxonomy" id="1802071"/>
    <lineage>
        <taxon>Bacteria</taxon>
        <taxon>Candidatus Roizmaniibacteriota</taxon>
    </lineage>
</organism>
<protein>
    <recommendedName>
        <fullName evidence="1">ParB/Spo0J HTH domain-containing protein</fullName>
    </recommendedName>
</protein>
<proteinExistence type="predicted"/>
<evidence type="ECO:0000259" key="1">
    <source>
        <dbReference type="Pfam" id="PF17762"/>
    </source>
</evidence>
<evidence type="ECO:0000313" key="3">
    <source>
        <dbReference type="Proteomes" id="UP000177418"/>
    </source>
</evidence>
<feature type="domain" description="ParB/Spo0J HTH" evidence="1">
    <location>
        <begin position="17"/>
        <end position="112"/>
    </location>
</feature>
<comment type="caution">
    <text evidence="2">The sequence shown here is derived from an EMBL/GenBank/DDBJ whole genome shotgun (WGS) entry which is preliminary data.</text>
</comment>
<reference evidence="2 3" key="1">
    <citation type="journal article" date="2016" name="Nat. Commun.">
        <title>Thousands of microbial genomes shed light on interconnected biogeochemical processes in an aquifer system.</title>
        <authorList>
            <person name="Anantharaman K."/>
            <person name="Brown C.T."/>
            <person name="Hug L.A."/>
            <person name="Sharon I."/>
            <person name="Castelle C.J."/>
            <person name="Probst A.J."/>
            <person name="Thomas B.C."/>
            <person name="Singh A."/>
            <person name="Wilkins M.J."/>
            <person name="Karaoz U."/>
            <person name="Brodie E.L."/>
            <person name="Williams K.H."/>
            <person name="Hubbard S.S."/>
            <person name="Banfield J.F."/>
        </authorList>
    </citation>
    <scope>NUCLEOTIDE SEQUENCE [LARGE SCALE GENOMIC DNA]</scope>
</reference>